<dbReference type="Proteomes" id="UP001491310">
    <property type="component" value="Unassembled WGS sequence"/>
</dbReference>
<evidence type="ECO:0000313" key="2">
    <source>
        <dbReference type="EMBL" id="KAK9903257.1"/>
    </source>
</evidence>
<dbReference type="PANTHER" id="PTHR30383:SF5">
    <property type="entry name" value="SGNH HYDROLASE-TYPE ESTERASE DOMAIN-CONTAINING PROTEIN"/>
    <property type="match status" value="1"/>
</dbReference>
<gene>
    <name evidence="2" type="ORF">WJX75_000912</name>
</gene>
<sequence length="288" mass="31705">MSLTVTESWHVPVAAAGGNSTISLIDNTCQWTIQLQPATRTDGWGLGWLNLHTIEAMEVATSDAMEGYDVVFYGDSISENWRGTSGGLPYVWKDNGTTRPDPNFVAADMRATFFQAFGGQYRMGVMAIAGDHIGHLWWRVLNGQMPKRDPKVAVVLIGTNDLYAATQCVGQDEDQLKSAIQTIVSGYSQMLAAMRQGMPTTHIVVQALYPRGADMQGNKYVWPSNFTYARNILNADYQELTWSDPLMHYISCGDKFVAPTGDAITKAYLPDGLHPNAEGLKIIAQEMT</sequence>
<comment type="caution">
    <text evidence="2">The sequence shown here is derived from an EMBL/GenBank/DDBJ whole genome shotgun (WGS) entry which is preliminary data.</text>
</comment>
<feature type="domain" description="SGNH hydrolase-type esterase" evidence="1">
    <location>
        <begin position="72"/>
        <end position="279"/>
    </location>
</feature>
<dbReference type="SUPFAM" id="SSF52266">
    <property type="entry name" value="SGNH hydrolase"/>
    <property type="match status" value="1"/>
</dbReference>
<proteinExistence type="predicted"/>
<dbReference type="PANTHER" id="PTHR30383">
    <property type="entry name" value="THIOESTERASE 1/PROTEASE 1/LYSOPHOSPHOLIPASE L1"/>
    <property type="match status" value="1"/>
</dbReference>
<reference evidence="2 3" key="1">
    <citation type="journal article" date="2024" name="Nat. Commun.">
        <title>Phylogenomics reveals the evolutionary origins of lichenization in chlorophyte algae.</title>
        <authorList>
            <person name="Puginier C."/>
            <person name="Libourel C."/>
            <person name="Otte J."/>
            <person name="Skaloud P."/>
            <person name="Haon M."/>
            <person name="Grisel S."/>
            <person name="Petersen M."/>
            <person name="Berrin J.G."/>
            <person name="Delaux P.M."/>
            <person name="Dal Grande F."/>
            <person name="Keller J."/>
        </authorList>
    </citation>
    <scope>NUCLEOTIDE SEQUENCE [LARGE SCALE GENOMIC DNA]</scope>
    <source>
        <strain evidence="2 3">SAG 216-7</strain>
    </source>
</reference>
<organism evidence="2 3">
    <name type="scientific">Coccomyxa subellipsoidea</name>
    <dbReference type="NCBI Taxonomy" id="248742"/>
    <lineage>
        <taxon>Eukaryota</taxon>
        <taxon>Viridiplantae</taxon>
        <taxon>Chlorophyta</taxon>
        <taxon>core chlorophytes</taxon>
        <taxon>Trebouxiophyceae</taxon>
        <taxon>Trebouxiophyceae incertae sedis</taxon>
        <taxon>Coccomyxaceae</taxon>
        <taxon>Coccomyxa</taxon>
    </lineage>
</organism>
<protein>
    <recommendedName>
        <fullName evidence="1">SGNH hydrolase-type esterase domain-containing protein</fullName>
    </recommendedName>
</protein>
<evidence type="ECO:0000313" key="3">
    <source>
        <dbReference type="Proteomes" id="UP001491310"/>
    </source>
</evidence>
<dbReference type="InterPro" id="IPR036514">
    <property type="entry name" value="SGNH_hydro_sf"/>
</dbReference>
<evidence type="ECO:0000259" key="1">
    <source>
        <dbReference type="Pfam" id="PF13472"/>
    </source>
</evidence>
<dbReference type="InterPro" id="IPR051532">
    <property type="entry name" value="Ester_Hydrolysis_Enzymes"/>
</dbReference>
<dbReference type="Gene3D" id="3.40.50.1110">
    <property type="entry name" value="SGNH hydrolase"/>
    <property type="match status" value="1"/>
</dbReference>
<dbReference type="EMBL" id="JALJOT010000014">
    <property type="protein sequence ID" value="KAK9903257.1"/>
    <property type="molecule type" value="Genomic_DNA"/>
</dbReference>
<keyword evidence="3" id="KW-1185">Reference proteome</keyword>
<accession>A0ABR2YDG0</accession>
<dbReference type="InterPro" id="IPR013830">
    <property type="entry name" value="SGNH_hydro"/>
</dbReference>
<name>A0ABR2YDG0_9CHLO</name>
<dbReference type="Pfam" id="PF13472">
    <property type="entry name" value="Lipase_GDSL_2"/>
    <property type="match status" value="1"/>
</dbReference>